<dbReference type="PANTHER" id="PTHR43226:SF4">
    <property type="entry name" value="XAA-PRO AMINOPEPTIDASE 3"/>
    <property type="match status" value="1"/>
</dbReference>
<accession>A0ABP1C4B8</accession>
<evidence type="ECO:0000313" key="13">
    <source>
        <dbReference type="Proteomes" id="UP001497493"/>
    </source>
</evidence>
<dbReference type="InterPro" id="IPR000994">
    <property type="entry name" value="Pept_M24"/>
</dbReference>
<dbReference type="Gene3D" id="3.40.350.10">
    <property type="entry name" value="Creatinase/prolidase N-terminal domain"/>
    <property type="match status" value="1"/>
</dbReference>
<dbReference type="PROSITE" id="PS00491">
    <property type="entry name" value="PROLINE_PEPTIDASE"/>
    <property type="match status" value="1"/>
</dbReference>
<dbReference type="NCBIfam" id="NF008131">
    <property type="entry name" value="PRK10879.1"/>
    <property type="match status" value="1"/>
</dbReference>
<dbReference type="CDD" id="cd01087">
    <property type="entry name" value="Prolidase"/>
    <property type="match status" value="1"/>
</dbReference>
<dbReference type="SUPFAM" id="SSF53092">
    <property type="entry name" value="Creatinase/prolidase N-terminal domain"/>
    <property type="match status" value="1"/>
</dbReference>
<keyword evidence="8" id="KW-0482">Metalloprotease</keyword>
<dbReference type="PANTHER" id="PTHR43226">
    <property type="entry name" value="XAA-PRO AMINOPEPTIDASE 3"/>
    <property type="match status" value="1"/>
</dbReference>
<dbReference type="Pfam" id="PF05195">
    <property type="entry name" value="AMP_N"/>
    <property type="match status" value="1"/>
</dbReference>
<evidence type="ECO:0000256" key="7">
    <source>
        <dbReference type="ARBA" id="ARBA00022801"/>
    </source>
</evidence>
<evidence type="ECO:0000313" key="12">
    <source>
        <dbReference type="EMBL" id="CAL1239054.1"/>
    </source>
</evidence>
<dbReference type="SMART" id="SM01011">
    <property type="entry name" value="AMP_N"/>
    <property type="match status" value="1"/>
</dbReference>
<keyword evidence="9" id="KW-0464">Manganese</keyword>
<keyword evidence="12" id="KW-0031">Aminopeptidase</keyword>
<dbReference type="EC" id="3.4.11.9" evidence="4"/>
<sequence>MLQPSDFQQRRTQLARRMKKNSIALIASAPVRIRNGDVEFPYRQHSDFFYLTGFDEPEAVAVLAPGREQGEFILFCREFDPEKALWTGHHAGLEGARETFGADEAFPIAELDKRLPELLENRDRVYFPIGRDQALDLKVMAAVNQVRSRARTGVQAPYEFVAIEHLLHEQRLLKTPAELALVRKAVEVSVLAHGRAMRACRPGRYEYEIEAELLHEFTLHGLRAPAYPCIVASGHNACVLHYTANDRRLEDGDLLLIDAGAECGNYAADITRTFPVNGKFTESQRLIYELVLEAQTAALETVRPGRRWIEPHDAAVRVLTEGLVRLGILQGKTAKLIKDGSYKKFYMHRTGHWLGLDVHDAGAYKVGGKWRELVPGMLLTVEPGLYIAPDCADVEPRWRGIGVRIEDDVLVTPDGCEVLTAALPKQVADIEAWMAG</sequence>
<keyword evidence="5" id="KW-0645">Protease</keyword>
<reference evidence="12 13" key="1">
    <citation type="submission" date="2024-04" db="EMBL/GenBank/DDBJ databases">
        <authorList>
            <person name="Cremers G."/>
        </authorList>
    </citation>
    <scope>NUCLEOTIDE SEQUENCE [LARGE SCALE GENOMIC DNA]</scope>
    <source>
        <strain evidence="12">MeCH1-AG</strain>
    </source>
</reference>
<keyword evidence="7" id="KW-0378">Hydrolase</keyword>
<dbReference type="Gene3D" id="3.90.230.10">
    <property type="entry name" value="Creatinase/methionine aminopeptidase superfamily"/>
    <property type="match status" value="1"/>
</dbReference>
<keyword evidence="13" id="KW-1185">Reference proteome</keyword>
<name>A0ABP1C4B8_9GAMM</name>
<gene>
    <name evidence="12" type="primary">pepP</name>
    <name evidence="12" type="ORF">MECH1_V1_0278</name>
</gene>
<evidence type="ECO:0000256" key="2">
    <source>
        <dbReference type="ARBA" id="ARBA00001936"/>
    </source>
</evidence>
<dbReference type="SUPFAM" id="SSF55920">
    <property type="entry name" value="Creatinase/aminopeptidase"/>
    <property type="match status" value="1"/>
</dbReference>
<evidence type="ECO:0000256" key="1">
    <source>
        <dbReference type="ARBA" id="ARBA00001424"/>
    </source>
</evidence>
<protein>
    <recommendedName>
        <fullName evidence="4">Xaa-Pro aminopeptidase</fullName>
        <ecNumber evidence="4">3.4.11.9</ecNumber>
    </recommendedName>
</protein>
<keyword evidence="6 10" id="KW-0479">Metal-binding</keyword>
<evidence type="ECO:0000256" key="4">
    <source>
        <dbReference type="ARBA" id="ARBA00012574"/>
    </source>
</evidence>
<dbReference type="RefSeq" id="WP_348758646.1">
    <property type="nucleotide sequence ID" value="NZ_OZ026884.1"/>
</dbReference>
<evidence type="ECO:0000259" key="11">
    <source>
        <dbReference type="SMART" id="SM01011"/>
    </source>
</evidence>
<proteinExistence type="inferred from homology"/>
<evidence type="ECO:0000256" key="8">
    <source>
        <dbReference type="ARBA" id="ARBA00023049"/>
    </source>
</evidence>
<feature type="domain" description="Aminopeptidase P N-terminal" evidence="11">
    <location>
        <begin position="2"/>
        <end position="136"/>
    </location>
</feature>
<evidence type="ECO:0000256" key="9">
    <source>
        <dbReference type="ARBA" id="ARBA00023211"/>
    </source>
</evidence>
<organism evidence="12 13">
    <name type="scientific">Candidatus Methylocalor cossyra</name>
    <dbReference type="NCBI Taxonomy" id="3108543"/>
    <lineage>
        <taxon>Bacteria</taxon>
        <taxon>Pseudomonadati</taxon>
        <taxon>Pseudomonadota</taxon>
        <taxon>Gammaproteobacteria</taxon>
        <taxon>Methylococcales</taxon>
        <taxon>Methylococcaceae</taxon>
        <taxon>Candidatus Methylocalor</taxon>
    </lineage>
</organism>
<dbReference type="InterPro" id="IPR029149">
    <property type="entry name" value="Creatin/AminoP/Spt16_N"/>
</dbReference>
<dbReference type="Proteomes" id="UP001497493">
    <property type="component" value="Chromosome"/>
</dbReference>
<dbReference type="InterPro" id="IPR001131">
    <property type="entry name" value="Peptidase_M24B_aminopep-P_CS"/>
</dbReference>
<evidence type="ECO:0000256" key="6">
    <source>
        <dbReference type="ARBA" id="ARBA00022723"/>
    </source>
</evidence>
<dbReference type="InterPro" id="IPR052433">
    <property type="entry name" value="X-Pro_dipept-like"/>
</dbReference>
<dbReference type="Pfam" id="PF00557">
    <property type="entry name" value="Peptidase_M24"/>
    <property type="match status" value="1"/>
</dbReference>
<comment type="catalytic activity">
    <reaction evidence="1">
        <text>Release of any N-terminal amino acid, including proline, that is linked to proline, even from a dipeptide or tripeptide.</text>
        <dbReference type="EC" id="3.4.11.9"/>
    </reaction>
</comment>
<evidence type="ECO:0000256" key="5">
    <source>
        <dbReference type="ARBA" id="ARBA00022670"/>
    </source>
</evidence>
<comment type="similarity">
    <text evidence="3 10">Belongs to the peptidase M24B family.</text>
</comment>
<dbReference type="GO" id="GO:0004177">
    <property type="term" value="F:aminopeptidase activity"/>
    <property type="evidence" value="ECO:0007669"/>
    <property type="project" value="UniProtKB-KW"/>
</dbReference>
<evidence type="ECO:0000256" key="10">
    <source>
        <dbReference type="RuleBase" id="RU000590"/>
    </source>
</evidence>
<dbReference type="InterPro" id="IPR036005">
    <property type="entry name" value="Creatinase/aminopeptidase-like"/>
</dbReference>
<dbReference type="EMBL" id="OZ026884">
    <property type="protein sequence ID" value="CAL1239054.1"/>
    <property type="molecule type" value="Genomic_DNA"/>
</dbReference>
<evidence type="ECO:0000256" key="3">
    <source>
        <dbReference type="ARBA" id="ARBA00008766"/>
    </source>
</evidence>
<dbReference type="InterPro" id="IPR007865">
    <property type="entry name" value="Aminopep_P_N"/>
</dbReference>
<comment type="cofactor">
    <cofactor evidence="2">
        <name>Mn(2+)</name>
        <dbReference type="ChEBI" id="CHEBI:29035"/>
    </cofactor>
</comment>